<evidence type="ECO:0000313" key="2">
    <source>
        <dbReference type="Proteomes" id="UP000321307"/>
    </source>
</evidence>
<comment type="caution">
    <text evidence="1">The sequence shown here is derived from an EMBL/GenBank/DDBJ whole genome shotgun (WGS) entry which is preliminary data.</text>
</comment>
<sequence>MFLFEEMFSLSAALSLVTPPLLCIMTDKIRMPGGKKRHVMPGSAVADALVADVCGESYDANQEMFCFIC</sequence>
<dbReference type="Proteomes" id="UP000321307">
    <property type="component" value="Unassembled WGS sequence"/>
</dbReference>
<protein>
    <submittedName>
        <fullName evidence="1">Uncharacterized protein</fullName>
    </submittedName>
</protein>
<dbReference type="AlphaFoldDB" id="A0A9X9C043"/>
<dbReference type="EMBL" id="VOUP01000011">
    <property type="protein sequence ID" value="TXE27539.1"/>
    <property type="molecule type" value="Genomic_DNA"/>
</dbReference>
<evidence type="ECO:0000313" key="1">
    <source>
        <dbReference type="EMBL" id="TXE27539.1"/>
    </source>
</evidence>
<gene>
    <name evidence="1" type="ORF">FOT63_18095</name>
</gene>
<reference evidence="1 2" key="1">
    <citation type="submission" date="2019-07" db="EMBL/GenBank/DDBJ databases">
        <title>Serratia strains were isolated from fresh produce.</title>
        <authorList>
            <person name="Cho G.-S."/>
            <person name="Stein M."/>
            <person name="Lee W."/>
            <person name="Suh S.H."/>
            <person name="Franz C.M.A.P."/>
        </authorList>
    </citation>
    <scope>NUCLEOTIDE SEQUENCE [LARGE SCALE GENOMIC DNA]</scope>
    <source>
        <strain evidence="1 2">S17</strain>
    </source>
</reference>
<proteinExistence type="predicted"/>
<accession>A0A9X9C043</accession>
<dbReference type="RefSeq" id="WP_147838652.1">
    <property type="nucleotide sequence ID" value="NZ_JADTXC010000001.1"/>
</dbReference>
<name>A0A9X9C043_9GAMM</name>
<organism evidence="1 2">
    <name type="scientific">Serratia ureilytica</name>
    <dbReference type="NCBI Taxonomy" id="300181"/>
    <lineage>
        <taxon>Bacteria</taxon>
        <taxon>Pseudomonadati</taxon>
        <taxon>Pseudomonadota</taxon>
        <taxon>Gammaproteobacteria</taxon>
        <taxon>Enterobacterales</taxon>
        <taxon>Yersiniaceae</taxon>
        <taxon>Serratia</taxon>
    </lineage>
</organism>